<gene>
    <name evidence="4" type="ORF">SAMN02927930_00455</name>
</gene>
<dbReference type="Gene3D" id="3.30.450.20">
    <property type="entry name" value="PAS domain"/>
    <property type="match status" value="1"/>
</dbReference>
<dbReference type="AlphaFoldDB" id="A0A1G6ATT9"/>
<dbReference type="PROSITE" id="PS50887">
    <property type="entry name" value="GGDEF"/>
    <property type="match status" value="1"/>
</dbReference>
<dbReference type="GO" id="GO:0006355">
    <property type="term" value="P:regulation of DNA-templated transcription"/>
    <property type="evidence" value="ECO:0007669"/>
    <property type="project" value="InterPro"/>
</dbReference>
<dbReference type="SMART" id="SM00267">
    <property type="entry name" value="GGDEF"/>
    <property type="match status" value="1"/>
</dbReference>
<dbReference type="GO" id="GO:0003824">
    <property type="term" value="F:catalytic activity"/>
    <property type="evidence" value="ECO:0007669"/>
    <property type="project" value="UniProtKB-ARBA"/>
</dbReference>
<evidence type="ECO:0000313" key="4">
    <source>
        <dbReference type="EMBL" id="SDB11623.1"/>
    </source>
</evidence>
<dbReference type="PROSITE" id="PS50112">
    <property type="entry name" value="PAS"/>
    <property type="match status" value="1"/>
</dbReference>
<dbReference type="RefSeq" id="WP_092591342.1">
    <property type="nucleotide sequence ID" value="NZ_FMXN01000002.1"/>
</dbReference>
<dbReference type="InterPro" id="IPR013767">
    <property type="entry name" value="PAS_fold"/>
</dbReference>
<dbReference type="InterPro" id="IPR029787">
    <property type="entry name" value="Nucleotide_cyclase"/>
</dbReference>
<evidence type="ECO:0000313" key="5">
    <source>
        <dbReference type="Proteomes" id="UP000199626"/>
    </source>
</evidence>
<dbReference type="InterPro" id="IPR000160">
    <property type="entry name" value="GGDEF_dom"/>
</dbReference>
<dbReference type="OrthoDB" id="5800589at2"/>
<dbReference type="InterPro" id="IPR000014">
    <property type="entry name" value="PAS"/>
</dbReference>
<dbReference type="NCBIfam" id="TIGR00254">
    <property type="entry name" value="GGDEF"/>
    <property type="match status" value="1"/>
</dbReference>
<dbReference type="InterPro" id="IPR035965">
    <property type="entry name" value="PAS-like_dom_sf"/>
</dbReference>
<evidence type="ECO:0000259" key="3">
    <source>
        <dbReference type="PROSITE" id="PS50887"/>
    </source>
</evidence>
<dbReference type="SMART" id="SM00091">
    <property type="entry name" value="PAS"/>
    <property type="match status" value="1"/>
</dbReference>
<feature type="domain" description="PAS" evidence="2">
    <location>
        <begin position="3"/>
        <end position="40"/>
    </location>
</feature>
<evidence type="ECO:0000256" key="1">
    <source>
        <dbReference type="ARBA" id="ARBA00001946"/>
    </source>
</evidence>
<feature type="domain" description="GGDEF" evidence="3">
    <location>
        <begin position="170"/>
        <end position="302"/>
    </location>
</feature>
<dbReference type="SUPFAM" id="SSF55073">
    <property type="entry name" value="Nucleotide cyclase"/>
    <property type="match status" value="1"/>
</dbReference>
<dbReference type="Pfam" id="PF00989">
    <property type="entry name" value="PAS"/>
    <property type="match status" value="1"/>
</dbReference>
<dbReference type="InterPro" id="IPR043128">
    <property type="entry name" value="Rev_trsase/Diguanyl_cyclase"/>
</dbReference>
<dbReference type="Proteomes" id="UP000199626">
    <property type="component" value="Unassembled WGS sequence"/>
</dbReference>
<accession>A0A1G6ATT9</accession>
<sequence>MKTDRTVAELIEIIPDAALIINRHNRLVLVNQMLADMFGYDSPKEMIGQPLNILLPEAAREMHGHHVAAFFADGESRPMGSGLRFFGQRKDGSTLYVEIMLSHVVFENAHYAIAFVRDATSYRVTEDRIRRELERERILAQTDHLTGLLNRRAFVRSLEGCIKELQANDRCFSVCFIDLDDFKQVNDNLGHDVGDRVLQQVAHVIEASCRSHDLVARIGGDEFATLHTGAQLDDAMHVLERIRENLVKAFARHEWPVTLSMGICYCYDPMLHRDASLILRAADKAMYEAKKQGKNQIKVASIPVFGDLTEVS</sequence>
<dbReference type="FunFam" id="3.30.70.270:FF:000001">
    <property type="entry name" value="Diguanylate cyclase domain protein"/>
    <property type="match status" value="1"/>
</dbReference>
<proteinExistence type="predicted"/>
<protein>
    <submittedName>
        <fullName evidence="4">PAS domain S-box-containing protein/diguanylate cyclase (GGDEF) domain-containing protein</fullName>
    </submittedName>
</protein>
<keyword evidence="5" id="KW-1185">Reference proteome</keyword>
<dbReference type="EMBL" id="FMXN01000002">
    <property type="protein sequence ID" value="SDB11623.1"/>
    <property type="molecule type" value="Genomic_DNA"/>
</dbReference>
<dbReference type="NCBIfam" id="TIGR00229">
    <property type="entry name" value="sensory_box"/>
    <property type="match status" value="1"/>
</dbReference>
<dbReference type="STRING" id="1159017.SAMN02927930_00455"/>
<name>A0A1G6ATT9_9GAMM</name>
<dbReference type="PANTHER" id="PTHR44757">
    <property type="entry name" value="DIGUANYLATE CYCLASE DGCP"/>
    <property type="match status" value="1"/>
</dbReference>
<dbReference type="PANTHER" id="PTHR44757:SF2">
    <property type="entry name" value="BIOFILM ARCHITECTURE MAINTENANCE PROTEIN MBAA"/>
    <property type="match status" value="1"/>
</dbReference>
<dbReference type="Pfam" id="PF00990">
    <property type="entry name" value="GGDEF"/>
    <property type="match status" value="1"/>
</dbReference>
<reference evidence="5" key="1">
    <citation type="submission" date="2016-10" db="EMBL/GenBank/DDBJ databases">
        <authorList>
            <person name="Varghese N."/>
            <person name="Submissions S."/>
        </authorList>
    </citation>
    <scope>NUCLEOTIDE SEQUENCE [LARGE SCALE GENOMIC DNA]</scope>
    <source>
        <strain evidence="5">CGMCC 1.10824</strain>
    </source>
</reference>
<organism evidence="4 5">
    <name type="scientific">Pseudidiomarina indica</name>
    <dbReference type="NCBI Taxonomy" id="1159017"/>
    <lineage>
        <taxon>Bacteria</taxon>
        <taxon>Pseudomonadati</taxon>
        <taxon>Pseudomonadota</taxon>
        <taxon>Gammaproteobacteria</taxon>
        <taxon>Alteromonadales</taxon>
        <taxon>Idiomarinaceae</taxon>
        <taxon>Pseudidiomarina</taxon>
    </lineage>
</organism>
<comment type="cofactor">
    <cofactor evidence="1">
        <name>Mg(2+)</name>
        <dbReference type="ChEBI" id="CHEBI:18420"/>
    </cofactor>
</comment>
<dbReference type="SUPFAM" id="SSF55785">
    <property type="entry name" value="PYP-like sensor domain (PAS domain)"/>
    <property type="match status" value="1"/>
</dbReference>
<dbReference type="CDD" id="cd00130">
    <property type="entry name" value="PAS"/>
    <property type="match status" value="1"/>
</dbReference>
<dbReference type="InterPro" id="IPR052155">
    <property type="entry name" value="Biofilm_reg_signaling"/>
</dbReference>
<dbReference type="CDD" id="cd01949">
    <property type="entry name" value="GGDEF"/>
    <property type="match status" value="1"/>
</dbReference>
<dbReference type="Gene3D" id="3.30.70.270">
    <property type="match status" value="1"/>
</dbReference>
<evidence type="ECO:0000259" key="2">
    <source>
        <dbReference type="PROSITE" id="PS50112"/>
    </source>
</evidence>